<dbReference type="AlphaFoldDB" id="A0A381YCP2"/>
<organism evidence="1">
    <name type="scientific">marine metagenome</name>
    <dbReference type="NCBI Taxonomy" id="408172"/>
    <lineage>
        <taxon>unclassified sequences</taxon>
        <taxon>metagenomes</taxon>
        <taxon>ecological metagenomes</taxon>
    </lineage>
</organism>
<dbReference type="CDD" id="cd22890">
    <property type="entry name" value="ChiS-DBD"/>
    <property type="match status" value="1"/>
</dbReference>
<accession>A0A381YCP2</accession>
<name>A0A381YCP2_9ZZZZ</name>
<sequence length="197" mass="22774">MKNDAFNYPQEKFHRELEVSRNKVRIMESTLSDFFEELSFVHKQSLLLNDPRGGVISEALADLLEELHFTNKQLTILQGNLEDAVQTAFAKDAGQRLRELLVQLMILSLQHWEENSGTTKIELAEQSGIWKVHLDKGYFRLRTFDRYLSVPSVPKKPRWKDVTRTARYVLASGESSVSDQLRLTLKEFQKHLLQAAS</sequence>
<evidence type="ECO:0000313" key="1">
    <source>
        <dbReference type="EMBL" id="SVA74313.1"/>
    </source>
</evidence>
<gene>
    <name evidence="1" type="ORF">METZ01_LOCUS127167</name>
</gene>
<dbReference type="EMBL" id="UINC01017822">
    <property type="protein sequence ID" value="SVA74313.1"/>
    <property type="molecule type" value="Genomic_DNA"/>
</dbReference>
<reference evidence="1" key="1">
    <citation type="submission" date="2018-05" db="EMBL/GenBank/DDBJ databases">
        <authorList>
            <person name="Lanie J.A."/>
            <person name="Ng W.-L."/>
            <person name="Kazmierczak K.M."/>
            <person name="Andrzejewski T.M."/>
            <person name="Davidsen T.M."/>
            <person name="Wayne K.J."/>
            <person name="Tettelin H."/>
            <person name="Glass J.I."/>
            <person name="Rusch D."/>
            <person name="Podicherti R."/>
            <person name="Tsui H.-C.T."/>
            <person name="Winkler M.E."/>
        </authorList>
    </citation>
    <scope>NUCLEOTIDE SEQUENCE</scope>
</reference>
<protein>
    <submittedName>
        <fullName evidence="1">Uncharacterized protein</fullName>
    </submittedName>
</protein>
<proteinExistence type="predicted"/>